<gene>
    <name evidence="1" type="ORF">A9Q02_19160</name>
</gene>
<organism evidence="1 2">
    <name type="scientific">Candidatus Chloroploca asiatica</name>
    <dbReference type="NCBI Taxonomy" id="1506545"/>
    <lineage>
        <taxon>Bacteria</taxon>
        <taxon>Bacillati</taxon>
        <taxon>Chloroflexota</taxon>
        <taxon>Chloroflexia</taxon>
        <taxon>Chloroflexales</taxon>
        <taxon>Chloroflexineae</taxon>
        <taxon>Oscillochloridaceae</taxon>
        <taxon>Candidatus Chloroploca</taxon>
    </lineage>
</organism>
<evidence type="ECO:0000313" key="1">
    <source>
        <dbReference type="EMBL" id="PDV97133.1"/>
    </source>
</evidence>
<comment type="caution">
    <text evidence="1">The sequence shown here is derived from an EMBL/GenBank/DDBJ whole genome shotgun (WGS) entry which is preliminary data.</text>
</comment>
<keyword evidence="2" id="KW-1185">Reference proteome</keyword>
<dbReference type="EMBL" id="LYXE01000162">
    <property type="protein sequence ID" value="PDV97133.1"/>
    <property type="molecule type" value="Genomic_DNA"/>
</dbReference>
<dbReference type="Proteomes" id="UP000220922">
    <property type="component" value="Unassembled WGS sequence"/>
</dbReference>
<dbReference type="AlphaFoldDB" id="A0A2H3KHA6"/>
<protein>
    <submittedName>
        <fullName evidence="1">Uncharacterized protein</fullName>
    </submittedName>
</protein>
<sequence>MFDAKVCGSSIRSFAPCRLGVKTGQPLLQASDCGTRCDDRAGQQPNGVRAGIARGSDKLVEDNRLLLMASLLGTRCRLRQQLTFRSLPHQGLHETTDALSVQFRRVTFFVRQRSGQGCSIEREAMRAVILVDIQRPTERVLDWGTLLRALIGTVIRTLARSLPPAPEPDLPQAVQDELAAMAHRSDEALWAIARSTMNRDALALSDVPRDRKEQGSLTPEGQPWLARLTQDADALAVRKAHAYALLKRRGHQVPTLAELPLTV</sequence>
<evidence type="ECO:0000313" key="2">
    <source>
        <dbReference type="Proteomes" id="UP000220922"/>
    </source>
</evidence>
<reference evidence="1 2" key="1">
    <citation type="submission" date="2016-05" db="EMBL/GenBank/DDBJ databases">
        <authorList>
            <person name="Lavstsen T."/>
            <person name="Jespersen J.S."/>
        </authorList>
    </citation>
    <scope>NUCLEOTIDE SEQUENCE [LARGE SCALE GENOMIC DNA]</scope>
    <source>
        <strain evidence="1 2">B7-9</strain>
    </source>
</reference>
<accession>A0A2H3KHA6</accession>
<proteinExistence type="predicted"/>
<name>A0A2H3KHA6_9CHLR</name>